<evidence type="ECO:0000313" key="2">
    <source>
        <dbReference type="Proteomes" id="UP000000787"/>
    </source>
</evidence>
<dbReference type="AlphaFoldDB" id="A9B8U5"/>
<organism evidence="1 2">
    <name type="scientific">Herpetosiphon aurantiacus (strain ATCC 23779 / DSM 785 / 114-95)</name>
    <dbReference type="NCBI Taxonomy" id="316274"/>
    <lineage>
        <taxon>Bacteria</taxon>
        <taxon>Bacillati</taxon>
        <taxon>Chloroflexota</taxon>
        <taxon>Chloroflexia</taxon>
        <taxon>Herpetosiphonales</taxon>
        <taxon>Herpetosiphonaceae</taxon>
        <taxon>Herpetosiphon</taxon>
    </lineage>
</organism>
<dbReference type="HOGENOM" id="CLU_2316450_0_0_0"/>
<reference evidence="1 2" key="1">
    <citation type="journal article" date="2011" name="Stand. Genomic Sci.">
        <title>Complete genome sequence of the filamentous gliding predatory bacterium Herpetosiphon aurantiacus type strain (114-95(T)).</title>
        <authorList>
            <person name="Kiss H."/>
            <person name="Nett M."/>
            <person name="Domin N."/>
            <person name="Martin K."/>
            <person name="Maresca J.A."/>
            <person name="Copeland A."/>
            <person name="Lapidus A."/>
            <person name="Lucas S."/>
            <person name="Berry K.W."/>
            <person name="Glavina Del Rio T."/>
            <person name="Dalin E."/>
            <person name="Tice H."/>
            <person name="Pitluck S."/>
            <person name="Richardson P."/>
            <person name="Bruce D."/>
            <person name="Goodwin L."/>
            <person name="Han C."/>
            <person name="Detter J.C."/>
            <person name="Schmutz J."/>
            <person name="Brettin T."/>
            <person name="Land M."/>
            <person name="Hauser L."/>
            <person name="Kyrpides N.C."/>
            <person name="Ivanova N."/>
            <person name="Goker M."/>
            <person name="Woyke T."/>
            <person name="Klenk H.P."/>
            <person name="Bryant D.A."/>
        </authorList>
    </citation>
    <scope>NUCLEOTIDE SEQUENCE [LARGE SCALE GENOMIC DNA]</scope>
    <source>
        <strain evidence="2">ATCC 23779 / DSM 785 / 114-95</strain>
        <plasmid evidence="1">pHAU01</plasmid>
    </source>
</reference>
<dbReference type="BioCyc" id="HAUR316274:GHYA-5193-MONOMER"/>
<name>A9B8U5_HERA2</name>
<dbReference type="Proteomes" id="UP000000787">
    <property type="component" value="Plasmid pHAU01"/>
</dbReference>
<dbReference type="InParanoid" id="A9B8U5"/>
<geneLocation type="plasmid" evidence="1 2">
    <name>pHAU01</name>
</geneLocation>
<proteinExistence type="predicted"/>
<protein>
    <submittedName>
        <fullName evidence="1">Uncharacterized protein</fullName>
    </submittedName>
</protein>
<accession>A9B8U5</accession>
<dbReference type="KEGG" id="hau:Haur_5131"/>
<sequence length="99" mass="11009">MADSLLHDLYTALKGNALFVHLTADTMRYQSVVDATSLIRQIEQNPSNLFGITLGRIKDPSLGRLAGNMETYARVFTGRSRTIARDGNGLKQIRQLDKT</sequence>
<keyword evidence="1" id="KW-0614">Plasmid</keyword>
<gene>
    <name evidence="1" type="ordered locus">Haur_5131</name>
</gene>
<dbReference type="EMBL" id="CP000876">
    <property type="protein sequence ID" value="ABX07759.1"/>
    <property type="molecule type" value="Genomic_DNA"/>
</dbReference>
<keyword evidence="2" id="KW-1185">Reference proteome</keyword>
<evidence type="ECO:0000313" key="1">
    <source>
        <dbReference type="EMBL" id="ABX07759.1"/>
    </source>
</evidence>